<proteinExistence type="predicted"/>
<sequence>MFVKLIVLYICIVGIYAFTCPGNSLPSLTNKPKCFLFVKENQYFLKADEVCAKNGGKLVSIHNMLDNMFITQEALKSFGVSTSLDFWFGISNLFSNNWSWSDSSLYDFEYWKDESSLNRTGAFCGSILIESGKWINDNCMLKKPFVCSVPPLTL</sequence>
<dbReference type="Proteomes" id="UP000887579">
    <property type="component" value="Unplaced"/>
</dbReference>
<dbReference type="WBParaSite" id="ES5_v2.g15736.t1">
    <property type="protein sequence ID" value="ES5_v2.g15736.t1"/>
    <property type="gene ID" value="ES5_v2.g15736"/>
</dbReference>
<evidence type="ECO:0000313" key="2">
    <source>
        <dbReference type="WBParaSite" id="ES5_v2.g15736.t1"/>
    </source>
</evidence>
<name>A0AC34FFR1_9BILA</name>
<accession>A0AC34FFR1</accession>
<reference evidence="2" key="1">
    <citation type="submission" date="2022-11" db="UniProtKB">
        <authorList>
            <consortium name="WormBaseParasite"/>
        </authorList>
    </citation>
    <scope>IDENTIFICATION</scope>
</reference>
<organism evidence="1 2">
    <name type="scientific">Panagrolaimus sp. ES5</name>
    <dbReference type="NCBI Taxonomy" id="591445"/>
    <lineage>
        <taxon>Eukaryota</taxon>
        <taxon>Metazoa</taxon>
        <taxon>Ecdysozoa</taxon>
        <taxon>Nematoda</taxon>
        <taxon>Chromadorea</taxon>
        <taxon>Rhabditida</taxon>
        <taxon>Tylenchina</taxon>
        <taxon>Panagrolaimomorpha</taxon>
        <taxon>Panagrolaimoidea</taxon>
        <taxon>Panagrolaimidae</taxon>
        <taxon>Panagrolaimus</taxon>
    </lineage>
</organism>
<evidence type="ECO:0000313" key="1">
    <source>
        <dbReference type="Proteomes" id="UP000887579"/>
    </source>
</evidence>
<protein>
    <submittedName>
        <fullName evidence="2">C-type lectin domain-containing protein</fullName>
    </submittedName>
</protein>